<dbReference type="STRING" id="51511.ENSCSAVP00000018147"/>
<evidence type="ECO:0008006" key="4">
    <source>
        <dbReference type="Google" id="ProtNLM"/>
    </source>
</evidence>
<reference evidence="3" key="1">
    <citation type="submission" date="2003-08" db="EMBL/GenBank/DDBJ databases">
        <authorList>
            <person name="Birren B."/>
            <person name="Nusbaum C."/>
            <person name="Abebe A."/>
            <person name="Abouelleil A."/>
            <person name="Adekoya E."/>
            <person name="Ait-zahra M."/>
            <person name="Allen N."/>
            <person name="Allen T."/>
            <person name="An P."/>
            <person name="Anderson M."/>
            <person name="Anderson S."/>
            <person name="Arachchi H."/>
            <person name="Armbruster J."/>
            <person name="Bachantsang P."/>
            <person name="Baldwin J."/>
            <person name="Barry A."/>
            <person name="Bayul T."/>
            <person name="Blitshsteyn B."/>
            <person name="Bloom T."/>
            <person name="Blye J."/>
            <person name="Boguslavskiy L."/>
            <person name="Borowsky M."/>
            <person name="Boukhgalter B."/>
            <person name="Brunache A."/>
            <person name="Butler J."/>
            <person name="Calixte N."/>
            <person name="Calvo S."/>
            <person name="Camarata J."/>
            <person name="Campo K."/>
            <person name="Chang J."/>
            <person name="Cheshatsang Y."/>
            <person name="Citroen M."/>
            <person name="Collymore A."/>
            <person name="Considine T."/>
            <person name="Cook A."/>
            <person name="Cooke P."/>
            <person name="Corum B."/>
            <person name="Cuomo C."/>
            <person name="David R."/>
            <person name="Dawoe T."/>
            <person name="Degray S."/>
            <person name="Dodge S."/>
            <person name="Dooley K."/>
            <person name="Dorje P."/>
            <person name="Dorjee K."/>
            <person name="Dorris L."/>
            <person name="Duffey N."/>
            <person name="Dupes A."/>
            <person name="Elkins T."/>
            <person name="Engels R."/>
            <person name="Erickson J."/>
            <person name="Farina A."/>
            <person name="Faro S."/>
            <person name="Ferreira P."/>
            <person name="Fischer H."/>
            <person name="Fitzgerald M."/>
            <person name="Foley K."/>
            <person name="Gage D."/>
            <person name="Galagan J."/>
            <person name="Gearin G."/>
            <person name="Gnerre S."/>
            <person name="Gnirke A."/>
            <person name="Goyette A."/>
            <person name="Graham J."/>
            <person name="Grandbois E."/>
            <person name="Gyaltsen K."/>
            <person name="Hafez N."/>
            <person name="Hagopian D."/>
            <person name="Hagos B."/>
            <person name="Hall J."/>
            <person name="Hatcher B."/>
            <person name="Heller A."/>
            <person name="Higgins H."/>
            <person name="Honan T."/>
            <person name="Horn A."/>
            <person name="Houde N."/>
            <person name="Hughes L."/>
            <person name="Hulme W."/>
            <person name="Husby E."/>
            <person name="Iliev I."/>
            <person name="Jaffe D."/>
            <person name="Jones C."/>
            <person name="Kamal M."/>
            <person name="Kamat A."/>
            <person name="Kamvysselis M."/>
            <person name="Karlsson E."/>
            <person name="Kells C."/>
            <person name="Kieu A."/>
            <person name="Kisner P."/>
            <person name="Kodira C."/>
            <person name="Kulbokas E."/>
            <person name="Labutti K."/>
            <person name="Lama D."/>
            <person name="Landers T."/>
            <person name="Leger J."/>
            <person name="Levine S."/>
            <person name="Lewis D."/>
            <person name="Lewis T."/>
            <person name="Lindblad-toh K."/>
            <person name="Liu X."/>
            <person name="Lokyitsang T."/>
            <person name="Lokyitsang Y."/>
            <person name="Lucien O."/>
            <person name="Lui A."/>
            <person name="Ma L.J."/>
            <person name="Mabbitt R."/>
            <person name="Macdonald J."/>
            <person name="Maclean C."/>
            <person name="Major J."/>
            <person name="Manning J."/>
            <person name="Marabella R."/>
            <person name="Maru K."/>
            <person name="Matthews C."/>
            <person name="Mauceli E."/>
            <person name="Mccarthy M."/>
            <person name="Mcdonough S."/>
            <person name="Mcghee T."/>
            <person name="Meldrim J."/>
            <person name="Meneus L."/>
            <person name="Mesirov J."/>
            <person name="Mihalev A."/>
            <person name="Mihova T."/>
            <person name="Mikkelsen T."/>
            <person name="Mlenga V."/>
            <person name="Moru K."/>
            <person name="Mozes J."/>
            <person name="Mulrain L."/>
            <person name="Munson G."/>
            <person name="Naylor J."/>
            <person name="Newes C."/>
            <person name="Nguyen C."/>
            <person name="Nguyen N."/>
            <person name="Nguyen T."/>
            <person name="Nicol R."/>
            <person name="Nielsen C."/>
            <person name="Nizzari M."/>
            <person name="Norbu C."/>
            <person name="Norbu N."/>
            <person name="O'donnell P."/>
            <person name="Okoawo O."/>
            <person name="O'leary S."/>
            <person name="Omotosho B."/>
            <person name="O'neill K."/>
            <person name="Osman S."/>
            <person name="Parker S."/>
            <person name="Perrin D."/>
            <person name="Phunkhang P."/>
            <person name="Piqani B."/>
            <person name="Purcell S."/>
            <person name="Rachupka T."/>
            <person name="Ramasamy U."/>
            <person name="Rameau R."/>
            <person name="Ray V."/>
            <person name="Raymond C."/>
            <person name="Retta R."/>
            <person name="Richardson S."/>
            <person name="Rise C."/>
            <person name="Rodriguez J."/>
            <person name="Rogers J."/>
            <person name="Rogov P."/>
            <person name="Rutman M."/>
            <person name="Schupbach R."/>
            <person name="Seaman C."/>
            <person name="Settipalli S."/>
            <person name="Sharpe T."/>
            <person name="Sheridan J."/>
            <person name="Sherpa N."/>
            <person name="Shi J."/>
            <person name="Smirnov S."/>
            <person name="Smith C."/>
            <person name="Sougnez C."/>
            <person name="Spencer B."/>
            <person name="Stalker J."/>
            <person name="Stange-thomann N."/>
            <person name="Stavropoulos S."/>
            <person name="Stetson K."/>
            <person name="Stone C."/>
            <person name="Stone S."/>
            <person name="Stubbs M."/>
            <person name="Talamas J."/>
            <person name="Tchuinga P."/>
            <person name="Tenzing P."/>
            <person name="Tesfaye S."/>
            <person name="Theodore J."/>
            <person name="Thoulutsang Y."/>
            <person name="Topham K."/>
            <person name="Towey S."/>
            <person name="Tsamla T."/>
            <person name="Tsomo N."/>
            <person name="Vallee D."/>
            <person name="Vassiliev H."/>
            <person name="Venkataraman V."/>
            <person name="Vinson J."/>
            <person name="Vo A."/>
            <person name="Wade C."/>
            <person name="Wang S."/>
            <person name="Wangchuk T."/>
            <person name="Wangdi T."/>
            <person name="Whittaker C."/>
            <person name="Wilkinson J."/>
            <person name="Wu Y."/>
            <person name="Wyman D."/>
            <person name="Yadav S."/>
            <person name="Yang S."/>
            <person name="Yang X."/>
            <person name="Yeager S."/>
            <person name="Yee E."/>
            <person name="Young G."/>
            <person name="Zainoun J."/>
            <person name="Zembeck L."/>
            <person name="Zimmer A."/>
            <person name="Zody M."/>
            <person name="Lander E."/>
        </authorList>
    </citation>
    <scope>NUCLEOTIDE SEQUENCE [LARGE SCALE GENOMIC DNA]</scope>
</reference>
<dbReference type="Proteomes" id="UP000007875">
    <property type="component" value="Unassembled WGS sequence"/>
</dbReference>
<dbReference type="PANTHER" id="PTHR15117:SF24">
    <property type="entry name" value="SCA7 DOMAIN-CONTAINING PROTEIN"/>
    <property type="match status" value="1"/>
</dbReference>
<dbReference type="PANTHER" id="PTHR15117">
    <property type="entry name" value="ATAXIN 7 RELATED"/>
    <property type="match status" value="1"/>
</dbReference>
<organism evidence="2 3">
    <name type="scientific">Ciona savignyi</name>
    <name type="common">Pacific transparent sea squirt</name>
    <dbReference type="NCBI Taxonomy" id="51511"/>
    <lineage>
        <taxon>Eukaryota</taxon>
        <taxon>Metazoa</taxon>
        <taxon>Chordata</taxon>
        <taxon>Tunicata</taxon>
        <taxon>Ascidiacea</taxon>
        <taxon>Phlebobranchia</taxon>
        <taxon>Cionidae</taxon>
        <taxon>Ciona</taxon>
    </lineage>
</organism>
<dbReference type="AlphaFoldDB" id="H2ZKN1"/>
<dbReference type="Ensembl" id="ENSCSAVT00000018344.1">
    <property type="protein sequence ID" value="ENSCSAVP00000018147.1"/>
    <property type="gene ID" value="ENSCSAVG00000010676.1"/>
</dbReference>
<dbReference type="HOGENOM" id="CLU_076496_0_0_1"/>
<sequence length="262" mass="29581">MAAFEDSTGPELDLFAGHSWTDWQNAVESDTAGNESSPESVSTRHGKEVAKLKRQDLGLFGYCPAKDNFYVVVCSHCGFPVKPQAFNYHIEKHHKDKGKVKGFNEPYKTTTKPRFEPSNDANITTDTFPVHRVSPARHKQSEVFRDADPKPSSVSKVKHELASVKSSPKHGTNFGNTGTPLPQQTDEKHKNQDRGHRHQQMKIQRVKPDLVRKLSDVDKRGHTNKHHIKVAKRNHIDQSAKVFVGTSENRLNEVTSVIIKHR</sequence>
<feature type="compositionally biased region" description="Basic and acidic residues" evidence="1">
    <location>
        <begin position="139"/>
        <end position="149"/>
    </location>
</feature>
<evidence type="ECO:0000256" key="1">
    <source>
        <dbReference type="SAM" id="MobiDB-lite"/>
    </source>
</evidence>
<keyword evidence="3" id="KW-1185">Reference proteome</keyword>
<feature type="region of interest" description="Disordered" evidence="1">
    <location>
        <begin position="26"/>
        <end position="48"/>
    </location>
</feature>
<dbReference type="OMA" id="HIEKHHK"/>
<feature type="compositionally biased region" description="Polar residues" evidence="1">
    <location>
        <begin position="164"/>
        <end position="184"/>
    </location>
</feature>
<dbReference type="eggNOG" id="KOG4140">
    <property type="taxonomic scope" value="Eukaryota"/>
</dbReference>
<name>H2ZKN1_CIOSA</name>
<feature type="compositionally biased region" description="Basic and acidic residues" evidence="1">
    <location>
        <begin position="185"/>
        <end position="194"/>
    </location>
</feature>
<dbReference type="InterPro" id="IPR052237">
    <property type="entry name" value="Ataxin-7-like_regulator"/>
</dbReference>
<reference evidence="2" key="3">
    <citation type="submission" date="2025-09" db="UniProtKB">
        <authorList>
            <consortium name="Ensembl"/>
        </authorList>
    </citation>
    <scope>IDENTIFICATION</scope>
</reference>
<evidence type="ECO:0000313" key="2">
    <source>
        <dbReference type="Ensembl" id="ENSCSAVP00000018147.1"/>
    </source>
</evidence>
<feature type="region of interest" description="Disordered" evidence="1">
    <location>
        <begin position="136"/>
        <end position="202"/>
    </location>
</feature>
<feature type="compositionally biased region" description="Polar residues" evidence="1">
    <location>
        <begin position="26"/>
        <end position="43"/>
    </location>
</feature>
<protein>
    <recommendedName>
        <fullName evidence="4">SCA7 domain-containing protein</fullName>
    </recommendedName>
</protein>
<dbReference type="InParanoid" id="H2ZKN1"/>
<proteinExistence type="predicted"/>
<accession>H2ZKN1</accession>
<dbReference type="GeneTree" id="ENSGT00940000173477"/>
<evidence type="ECO:0000313" key="3">
    <source>
        <dbReference type="Proteomes" id="UP000007875"/>
    </source>
</evidence>
<reference evidence="2" key="2">
    <citation type="submission" date="2025-08" db="UniProtKB">
        <authorList>
            <consortium name="Ensembl"/>
        </authorList>
    </citation>
    <scope>IDENTIFICATION</scope>
</reference>